<dbReference type="Pfam" id="PF00171">
    <property type="entry name" value="Aldedh"/>
    <property type="match status" value="1"/>
</dbReference>
<evidence type="ECO:0000256" key="2">
    <source>
        <dbReference type="ARBA" id="ARBA00023002"/>
    </source>
</evidence>
<dbReference type="EMBL" id="MSDS01000025">
    <property type="protein sequence ID" value="OPE58250.1"/>
    <property type="molecule type" value="Genomic_DNA"/>
</dbReference>
<dbReference type="InterPro" id="IPR016161">
    <property type="entry name" value="Ald_DH/histidinol_DH"/>
</dbReference>
<dbReference type="InterPro" id="IPR016163">
    <property type="entry name" value="Ald_DH_C"/>
</dbReference>
<feature type="domain" description="Aldehyde dehydrogenase" evidence="6">
    <location>
        <begin position="13"/>
        <end position="459"/>
    </location>
</feature>
<dbReference type="PROSITE" id="PS00687">
    <property type="entry name" value="ALDEHYDE_DEHYDR_GLU"/>
    <property type="match status" value="1"/>
</dbReference>
<protein>
    <recommendedName>
        <fullName evidence="4">N-succinylglutamate 5-semialdehyde dehydrogenase</fullName>
        <ecNumber evidence="4">1.2.1.71</ecNumber>
    </recommendedName>
    <alternativeName>
        <fullName evidence="4">Succinylglutamic semialdehyde dehydrogenase</fullName>
        <shortName evidence="4">SGSD</shortName>
    </alternativeName>
</protein>
<dbReference type="RefSeq" id="WP_054090299.1">
    <property type="nucleotide sequence ID" value="NZ_JAIFYV010000102.1"/>
</dbReference>
<dbReference type="CDD" id="cd07095">
    <property type="entry name" value="ALDH_SGSD_AstD"/>
    <property type="match status" value="1"/>
</dbReference>
<dbReference type="GO" id="GO:0043824">
    <property type="term" value="F:succinylglutamate-semialdehyde dehydrogenase activity"/>
    <property type="evidence" value="ECO:0007669"/>
    <property type="project" value="UniProtKB-EC"/>
</dbReference>
<dbReference type="NCBIfam" id="NF006992">
    <property type="entry name" value="PRK09457.1"/>
    <property type="match status" value="1"/>
</dbReference>
<dbReference type="Gene3D" id="3.40.309.10">
    <property type="entry name" value="Aldehyde Dehydrogenase, Chain A, domain 2"/>
    <property type="match status" value="1"/>
</dbReference>
<evidence type="ECO:0000256" key="1">
    <source>
        <dbReference type="ARBA" id="ARBA00022503"/>
    </source>
</evidence>
<dbReference type="PROSITE" id="PS00070">
    <property type="entry name" value="ALDEHYDE_DEHYDR_CYS"/>
    <property type="match status" value="1"/>
</dbReference>
<dbReference type="Gene3D" id="3.40.605.10">
    <property type="entry name" value="Aldehyde Dehydrogenase, Chain A, domain 1"/>
    <property type="match status" value="1"/>
</dbReference>
<keyword evidence="2 4" id="KW-0560">Oxidoreductase</keyword>
<keyword evidence="1 4" id="KW-0056">Arginine metabolism</keyword>
<dbReference type="HAMAP" id="MF_01174">
    <property type="entry name" value="Aldedh_AstD"/>
    <property type="match status" value="1"/>
</dbReference>
<dbReference type="GO" id="GO:0019544">
    <property type="term" value="P:L-arginine catabolic process to L-glutamate"/>
    <property type="evidence" value="ECO:0007669"/>
    <property type="project" value="UniProtKB-UniRule"/>
</dbReference>
<dbReference type="InterPro" id="IPR016160">
    <property type="entry name" value="Ald_DH_CS_CYS"/>
</dbReference>
<dbReference type="AlphaFoldDB" id="A0AB36KP91"/>
<dbReference type="EC" id="1.2.1.71" evidence="4"/>
<dbReference type="SUPFAM" id="SSF53720">
    <property type="entry name" value="ALDH-like"/>
    <property type="match status" value="1"/>
</dbReference>
<comment type="function">
    <text evidence="4">Catalyzes the NAD-dependent reduction of succinylglutamate semialdehyde into succinylglutamate.</text>
</comment>
<evidence type="ECO:0000256" key="4">
    <source>
        <dbReference type="HAMAP-Rule" id="MF_01174"/>
    </source>
</evidence>
<evidence type="ECO:0000256" key="3">
    <source>
        <dbReference type="ARBA" id="ARBA00023027"/>
    </source>
</evidence>
<evidence type="ECO:0000259" key="6">
    <source>
        <dbReference type="Pfam" id="PF00171"/>
    </source>
</evidence>
<feature type="active site" evidence="4">
    <location>
        <position position="278"/>
    </location>
</feature>
<comment type="similarity">
    <text evidence="4">Belongs to the aldehyde dehydrogenase family. AstD subfamily.</text>
</comment>
<keyword evidence="3 4" id="KW-0520">NAD</keyword>
<dbReference type="FunFam" id="3.40.605.10:FF:000010">
    <property type="entry name" value="N-succinylglutamate 5-semialdehyde dehydrogenase"/>
    <property type="match status" value="1"/>
</dbReference>
<dbReference type="InterPro" id="IPR016162">
    <property type="entry name" value="Ald_DH_N"/>
</dbReference>
<organism evidence="7 8">
    <name type="scientific">Pseudomonas syringae pv. tomato</name>
    <dbReference type="NCBI Taxonomy" id="323"/>
    <lineage>
        <taxon>Bacteria</taxon>
        <taxon>Pseudomonadati</taxon>
        <taxon>Pseudomonadota</taxon>
        <taxon>Gammaproteobacteria</taxon>
        <taxon>Pseudomonadales</taxon>
        <taxon>Pseudomonadaceae</taxon>
        <taxon>Pseudomonas</taxon>
    </lineage>
</organism>
<comment type="pathway">
    <text evidence="4">Amino-acid degradation; L-arginine degradation via AST pathway; L-glutamate and succinate from L-arginine: step 4/5.</text>
</comment>
<dbReference type="GO" id="GO:0019545">
    <property type="term" value="P:L-arginine catabolic process to succinate"/>
    <property type="evidence" value="ECO:0007669"/>
    <property type="project" value="UniProtKB-UniRule"/>
</dbReference>
<dbReference type="PANTHER" id="PTHR11699">
    <property type="entry name" value="ALDEHYDE DEHYDROGENASE-RELATED"/>
    <property type="match status" value="1"/>
</dbReference>
<evidence type="ECO:0000313" key="7">
    <source>
        <dbReference type="EMBL" id="OPE58250.1"/>
    </source>
</evidence>
<gene>
    <name evidence="4" type="primary">astD</name>
    <name evidence="7" type="ORF">BTW15_20175</name>
</gene>
<comment type="catalytic activity">
    <reaction evidence="4">
        <text>N-succinyl-L-glutamate 5-semialdehyde + NAD(+) + H2O = N-succinyl-L-glutamate + NADH + 2 H(+)</text>
        <dbReference type="Rhea" id="RHEA:10812"/>
        <dbReference type="ChEBI" id="CHEBI:15377"/>
        <dbReference type="ChEBI" id="CHEBI:15378"/>
        <dbReference type="ChEBI" id="CHEBI:57540"/>
        <dbReference type="ChEBI" id="CHEBI:57945"/>
        <dbReference type="ChEBI" id="CHEBI:58520"/>
        <dbReference type="ChEBI" id="CHEBI:58763"/>
        <dbReference type="EC" id="1.2.1.71"/>
    </reaction>
</comment>
<dbReference type="InterPro" id="IPR015590">
    <property type="entry name" value="Aldehyde_DH_dom"/>
</dbReference>
<feature type="active site" evidence="4 5">
    <location>
        <position position="244"/>
    </location>
</feature>
<reference evidence="7 8" key="1">
    <citation type="journal article" date="2017" name="Mol. Ecol.">
        <title>Adaptation of the pathogen, Pseudomonas syringae, during experimental evolution on a native vs. alternative host plant.</title>
        <authorList>
            <person name="Meaden S."/>
            <person name="Koskella B."/>
        </authorList>
    </citation>
    <scope>NUCLEOTIDE SEQUENCE [LARGE SCALE GENOMIC DNA]</scope>
    <source>
        <strain evidence="7 8">PT23</strain>
    </source>
</reference>
<name>A0AB36KP91_PSEUB</name>
<comment type="caution">
    <text evidence="7">The sequence shown here is derived from an EMBL/GenBank/DDBJ whole genome shotgun (WGS) entry which is preliminary data.</text>
</comment>
<evidence type="ECO:0000256" key="5">
    <source>
        <dbReference type="PROSITE-ProRule" id="PRU10007"/>
    </source>
</evidence>
<dbReference type="InterPro" id="IPR029510">
    <property type="entry name" value="Ald_DH_CS_GLU"/>
</dbReference>
<dbReference type="NCBIfam" id="TIGR03240">
    <property type="entry name" value="arg_catab_astD"/>
    <property type="match status" value="1"/>
</dbReference>
<feature type="binding site" evidence="4">
    <location>
        <begin position="221"/>
        <end position="226"/>
    </location>
    <ligand>
        <name>NAD(+)</name>
        <dbReference type="ChEBI" id="CHEBI:57540"/>
    </ligand>
</feature>
<evidence type="ECO:0000313" key="8">
    <source>
        <dbReference type="Proteomes" id="UP000189855"/>
    </source>
</evidence>
<dbReference type="Proteomes" id="UP000189855">
    <property type="component" value="Unassembled WGS sequence"/>
</dbReference>
<accession>A0AB36KP91</accession>
<sequence length="487" mass="51703">MTSHFINGRWKTGTGVAFKSVDPFSQVPVWEGTAADHAEVVEAVSVARQAFLPWAELPFSDRVEIVERFATLLDANRELLAHAIGKETGKPLWEARTEVSSMVNKIGISIRSYQSRTGSTVNEVADGFVSLQHKAHGVVAVFGPYNFPGHLPNGHIVPALLAGNTVIFKPSELTPGVAELTVLLWEQAGLPGGVLNLLQGGRATGVALAEADGLDGLFFTGSSYVGSLLHRQFAGRPDFMLALEMGGNNPLIVEEVDDIDAAAYAVIQSAFISAGQRCTCARRLLVPTGAWGDALVVRVVEIAGKLTTGRFDASPEPFMGTVVSVAAAQSLLVAQDRMISKGAEPLLLMSQVKVGTALLRPGILDVTHQSDRSDDELFGPLLQVIRYETFGEAIAEANATHFGLAAGLISNDRANYEFLLRRSRAGIVNWNKPLTGASSTAPFGGVGGSGNHRPSAWYAADYCAFPVASMCAETLTLPTVIAPGVKL</sequence>
<proteinExistence type="inferred from homology"/>
<dbReference type="InterPro" id="IPR017649">
    <property type="entry name" value="SuccinylGlu_semiald_DH_AstD"/>
</dbReference>